<dbReference type="EMBL" id="JAVLET010000003">
    <property type="protein sequence ID" value="KAL0472651.1"/>
    <property type="molecule type" value="Genomic_DNA"/>
</dbReference>
<evidence type="ECO:0000313" key="4">
    <source>
        <dbReference type="Proteomes" id="UP001451303"/>
    </source>
</evidence>
<gene>
    <name evidence="3" type="ORF">QR685DRAFT_437668</name>
</gene>
<comment type="subcellular location">
    <subcellularLocation>
        <location evidence="1">Mitochondrion</location>
    </subcellularLocation>
</comment>
<dbReference type="SUPFAM" id="SSF56672">
    <property type="entry name" value="DNA/RNA polymerases"/>
    <property type="match status" value="1"/>
</dbReference>
<keyword evidence="4" id="KW-1185">Reference proteome</keyword>
<name>A0ABR3DIZ7_NEUIN</name>
<dbReference type="InterPro" id="IPR043128">
    <property type="entry name" value="Rev_trsase/Diguanyl_cyclase"/>
</dbReference>
<proteinExistence type="predicted"/>
<reference evidence="3 4" key="1">
    <citation type="submission" date="2023-09" db="EMBL/GenBank/DDBJ databases">
        <title>Multi-omics analysis of a traditional fermented food reveals byproduct-associated fungal strains for waste-to-food upcycling.</title>
        <authorList>
            <consortium name="Lawrence Berkeley National Laboratory"/>
            <person name="Rekdal V.M."/>
            <person name="Villalobos-Escobedo J.M."/>
            <person name="Rodriguez-Valeron N."/>
            <person name="Garcia M.O."/>
            <person name="Vasquez D.P."/>
            <person name="Damayanti I."/>
            <person name="Sorensen P.M."/>
            <person name="Baidoo E.E."/>
            <person name="De Carvalho A.C."/>
            <person name="Riley R."/>
            <person name="Lipzen A."/>
            <person name="He G."/>
            <person name="Yan M."/>
            <person name="Haridas S."/>
            <person name="Daum C."/>
            <person name="Yoshinaga Y."/>
            <person name="Ng V."/>
            <person name="Grigoriev I.V."/>
            <person name="Munk R."/>
            <person name="Nuraida L."/>
            <person name="Wijaya C.H."/>
            <person name="Morales P.-C."/>
            <person name="Keasling J.D."/>
        </authorList>
    </citation>
    <scope>NUCLEOTIDE SEQUENCE [LARGE SCALE GENOMIC DNA]</scope>
    <source>
        <strain evidence="3 4">FGSC 2613</strain>
    </source>
</reference>
<comment type="caution">
    <text evidence="3">The sequence shown here is derived from an EMBL/GenBank/DDBJ whole genome shotgun (WGS) entry which is preliminary data.</text>
</comment>
<feature type="non-terminal residue" evidence="3">
    <location>
        <position position="1"/>
    </location>
</feature>
<organism evidence="3 4">
    <name type="scientific">Neurospora intermedia</name>
    <dbReference type="NCBI Taxonomy" id="5142"/>
    <lineage>
        <taxon>Eukaryota</taxon>
        <taxon>Fungi</taxon>
        <taxon>Dikarya</taxon>
        <taxon>Ascomycota</taxon>
        <taxon>Pezizomycotina</taxon>
        <taxon>Sordariomycetes</taxon>
        <taxon>Sordariomycetidae</taxon>
        <taxon>Sordariales</taxon>
        <taxon>Sordariaceae</taxon>
        <taxon>Neurospora</taxon>
    </lineage>
</organism>
<dbReference type="Gene3D" id="3.30.70.270">
    <property type="match status" value="1"/>
</dbReference>
<protein>
    <submittedName>
        <fullName evidence="3">Uncharacterized protein</fullName>
    </submittedName>
</protein>
<evidence type="ECO:0000256" key="2">
    <source>
        <dbReference type="ARBA" id="ARBA00023128"/>
    </source>
</evidence>
<sequence>FALIYINNKLVFLFRSKKDHLEKVYKVMEWLIIIKFYLNTKKYRFIIKSIKNFGFSIIISTGI</sequence>
<dbReference type="InterPro" id="IPR043502">
    <property type="entry name" value="DNA/RNA_pol_sf"/>
</dbReference>
<evidence type="ECO:0000313" key="3">
    <source>
        <dbReference type="EMBL" id="KAL0472651.1"/>
    </source>
</evidence>
<dbReference type="Proteomes" id="UP001451303">
    <property type="component" value="Unassembled WGS sequence"/>
</dbReference>
<evidence type="ECO:0000256" key="1">
    <source>
        <dbReference type="ARBA" id="ARBA00004173"/>
    </source>
</evidence>
<accession>A0ABR3DIZ7</accession>
<keyword evidence="2" id="KW-0496">Mitochondrion</keyword>